<evidence type="ECO:0000256" key="13">
    <source>
        <dbReference type="ARBA" id="ARBA00024688"/>
    </source>
</evidence>
<feature type="domain" description="Cytochrome oxidase subunit II copper A binding" evidence="18">
    <location>
        <begin position="178"/>
        <end position="307"/>
    </location>
</feature>
<comment type="catalytic activity">
    <reaction evidence="15">
        <text>4 Fe(II)-[cytochrome c] + O2 + 8 H(+)(in) = 4 Fe(III)-[cytochrome c] + 2 H2O + 4 H(+)(out)</text>
        <dbReference type="Rhea" id="RHEA:11436"/>
        <dbReference type="Rhea" id="RHEA-COMP:10350"/>
        <dbReference type="Rhea" id="RHEA-COMP:14399"/>
        <dbReference type="ChEBI" id="CHEBI:15377"/>
        <dbReference type="ChEBI" id="CHEBI:15378"/>
        <dbReference type="ChEBI" id="CHEBI:15379"/>
        <dbReference type="ChEBI" id="CHEBI:29033"/>
        <dbReference type="ChEBI" id="CHEBI:29034"/>
        <dbReference type="EC" id="7.1.1.9"/>
    </reaction>
</comment>
<dbReference type="PROSITE" id="PS50857">
    <property type="entry name" value="COX2_CUA"/>
    <property type="match status" value="1"/>
</dbReference>
<dbReference type="InterPro" id="IPR002429">
    <property type="entry name" value="CcO_II-like_C"/>
</dbReference>
<feature type="transmembrane region" description="Helical" evidence="17">
    <location>
        <begin position="106"/>
        <end position="127"/>
    </location>
</feature>
<dbReference type="InterPro" id="IPR036257">
    <property type="entry name" value="Cyt_c_oxidase_su2_TM_sf"/>
</dbReference>
<reference evidence="21 22" key="1">
    <citation type="submission" date="2020-10" db="EMBL/GenBank/DDBJ databases">
        <title>Connecting structure to function with the recovery of over 1000 high-quality activated sludge metagenome-assembled genomes encoding full-length rRNA genes using long-read sequencing.</title>
        <authorList>
            <person name="Singleton C.M."/>
            <person name="Petriglieri F."/>
            <person name="Kristensen J.M."/>
            <person name="Kirkegaard R.H."/>
            <person name="Michaelsen T.Y."/>
            <person name="Andersen M.H."/>
            <person name="Karst S.M."/>
            <person name="Dueholm M.S."/>
            <person name="Nielsen P.H."/>
            <person name="Albertsen M."/>
        </authorList>
    </citation>
    <scope>NUCLEOTIDE SEQUENCE [LARGE SCALE GENOMIC DNA]</scope>
    <source>
        <strain evidence="19">AalE_18-Q3-R2-46_BAT3C.188</strain>
        <strain evidence="20">Ega_18-Q3-R5-49_MAXAC.001</strain>
    </source>
</reference>
<evidence type="ECO:0000256" key="15">
    <source>
        <dbReference type="ARBA" id="ARBA00047816"/>
    </source>
</evidence>
<evidence type="ECO:0000256" key="9">
    <source>
        <dbReference type="ARBA" id="ARBA00022982"/>
    </source>
</evidence>
<evidence type="ECO:0000259" key="18">
    <source>
        <dbReference type="PROSITE" id="PS50857"/>
    </source>
</evidence>
<evidence type="ECO:0000256" key="14">
    <source>
        <dbReference type="ARBA" id="ARBA00031399"/>
    </source>
</evidence>
<dbReference type="Pfam" id="PF00116">
    <property type="entry name" value="COX2"/>
    <property type="match status" value="1"/>
</dbReference>
<comment type="function">
    <text evidence="13">Subunits I and II form the functional core of the enzyme complex. Electrons originating in cytochrome c are transferred via heme a and Cu(A) to the binuclear center formed by heme a3 and Cu(B).</text>
</comment>
<dbReference type="GO" id="GO:0016491">
    <property type="term" value="F:oxidoreductase activity"/>
    <property type="evidence" value="ECO:0007669"/>
    <property type="project" value="InterPro"/>
</dbReference>
<evidence type="ECO:0000256" key="6">
    <source>
        <dbReference type="ARBA" id="ARBA00022692"/>
    </source>
</evidence>
<keyword evidence="9" id="KW-0249">Electron transport</keyword>
<evidence type="ECO:0000256" key="17">
    <source>
        <dbReference type="SAM" id="Phobius"/>
    </source>
</evidence>
<dbReference type="SUPFAM" id="SSF81464">
    <property type="entry name" value="Cytochrome c oxidase subunit II-like, transmembrane region"/>
    <property type="match status" value="1"/>
</dbReference>
<feature type="region of interest" description="Disordered" evidence="16">
    <location>
        <begin position="312"/>
        <end position="341"/>
    </location>
</feature>
<dbReference type="NCBIfam" id="TIGR02866">
    <property type="entry name" value="CoxB"/>
    <property type="match status" value="1"/>
</dbReference>
<accession>A0A934X678</accession>
<dbReference type="Proteomes" id="UP000726105">
    <property type="component" value="Unassembled WGS sequence"/>
</dbReference>
<evidence type="ECO:0000313" key="19">
    <source>
        <dbReference type="EMBL" id="MBK6301931.1"/>
    </source>
</evidence>
<dbReference type="GO" id="GO:0004129">
    <property type="term" value="F:cytochrome-c oxidase activity"/>
    <property type="evidence" value="ECO:0007669"/>
    <property type="project" value="UniProtKB-EC"/>
</dbReference>
<dbReference type="Gene3D" id="1.10.287.90">
    <property type="match status" value="1"/>
</dbReference>
<proteinExistence type="inferred from homology"/>
<evidence type="ECO:0000256" key="11">
    <source>
        <dbReference type="ARBA" id="ARBA00023008"/>
    </source>
</evidence>
<dbReference type="InterPro" id="IPR001505">
    <property type="entry name" value="Copper_CuA"/>
</dbReference>
<organism evidence="19 21">
    <name type="scientific">Candidatus Phosphoribacter hodrii</name>
    <dbReference type="NCBI Taxonomy" id="2953743"/>
    <lineage>
        <taxon>Bacteria</taxon>
        <taxon>Bacillati</taxon>
        <taxon>Actinomycetota</taxon>
        <taxon>Actinomycetes</taxon>
        <taxon>Micrococcales</taxon>
        <taxon>Dermatophilaceae</taxon>
        <taxon>Candidatus Phosphoribacter</taxon>
    </lineage>
</organism>
<keyword evidence="6 17" id="KW-0812">Transmembrane</keyword>
<dbReference type="GO" id="GO:0016020">
    <property type="term" value="C:membrane"/>
    <property type="evidence" value="ECO:0007669"/>
    <property type="project" value="UniProtKB-SubCell"/>
</dbReference>
<evidence type="ECO:0000313" key="21">
    <source>
        <dbReference type="Proteomes" id="UP000718281"/>
    </source>
</evidence>
<evidence type="ECO:0000256" key="2">
    <source>
        <dbReference type="ARBA" id="ARBA00007866"/>
    </source>
</evidence>
<dbReference type="PRINTS" id="PR01166">
    <property type="entry name" value="CYCOXIDASEII"/>
</dbReference>
<dbReference type="InterPro" id="IPR014222">
    <property type="entry name" value="Cyt_c_oxidase_su2"/>
</dbReference>
<keyword evidence="4" id="KW-0813">Transport</keyword>
<evidence type="ECO:0000313" key="20">
    <source>
        <dbReference type="EMBL" id="MBK7274587.1"/>
    </source>
</evidence>
<dbReference type="EMBL" id="JADIXZ010000006">
    <property type="protein sequence ID" value="MBK6301931.1"/>
    <property type="molecule type" value="Genomic_DNA"/>
</dbReference>
<evidence type="ECO:0000256" key="5">
    <source>
        <dbReference type="ARBA" id="ARBA00022660"/>
    </source>
</evidence>
<keyword evidence="7" id="KW-0479">Metal-binding</keyword>
<comment type="similarity">
    <text evidence="2">Belongs to the cytochrome c oxidase subunit 2 family.</text>
</comment>
<dbReference type="AlphaFoldDB" id="A0A934X678"/>
<evidence type="ECO:0000313" key="22">
    <source>
        <dbReference type="Proteomes" id="UP000726105"/>
    </source>
</evidence>
<dbReference type="EMBL" id="JADJIB010000010">
    <property type="protein sequence ID" value="MBK7274587.1"/>
    <property type="molecule type" value="Genomic_DNA"/>
</dbReference>
<keyword evidence="8" id="KW-1278">Translocase</keyword>
<evidence type="ECO:0000256" key="7">
    <source>
        <dbReference type="ARBA" id="ARBA00022723"/>
    </source>
</evidence>
<dbReference type="Proteomes" id="UP000718281">
    <property type="component" value="Unassembled WGS sequence"/>
</dbReference>
<dbReference type="InterPro" id="IPR045187">
    <property type="entry name" value="CcO_II"/>
</dbReference>
<evidence type="ECO:0000256" key="10">
    <source>
        <dbReference type="ARBA" id="ARBA00022989"/>
    </source>
</evidence>
<dbReference type="CDD" id="cd13919">
    <property type="entry name" value="CuRO_HCO_II_like_5"/>
    <property type="match status" value="1"/>
</dbReference>
<dbReference type="Gene3D" id="2.60.40.420">
    <property type="entry name" value="Cupredoxins - blue copper proteins"/>
    <property type="match status" value="1"/>
</dbReference>
<comment type="subcellular location">
    <subcellularLocation>
        <location evidence="1">Membrane</location>
        <topology evidence="1">Multi-pass membrane protein</topology>
    </subcellularLocation>
</comment>
<name>A0A934X678_9MICO</name>
<dbReference type="PROSITE" id="PS00078">
    <property type="entry name" value="COX2"/>
    <property type="match status" value="1"/>
</dbReference>
<dbReference type="EC" id="7.1.1.9" evidence="3"/>
<evidence type="ECO:0000256" key="3">
    <source>
        <dbReference type="ARBA" id="ARBA00012949"/>
    </source>
</evidence>
<dbReference type="PANTHER" id="PTHR22888">
    <property type="entry name" value="CYTOCHROME C OXIDASE, SUBUNIT II"/>
    <property type="match status" value="1"/>
</dbReference>
<dbReference type="PANTHER" id="PTHR22888:SF9">
    <property type="entry name" value="CYTOCHROME C OXIDASE SUBUNIT 2"/>
    <property type="match status" value="1"/>
</dbReference>
<gene>
    <name evidence="19" type="primary">coxB</name>
    <name evidence="19" type="ORF">IPF40_13135</name>
    <name evidence="20" type="ORF">IPI13_16015</name>
</gene>
<evidence type="ECO:0000256" key="1">
    <source>
        <dbReference type="ARBA" id="ARBA00004141"/>
    </source>
</evidence>
<keyword evidence="12 17" id="KW-0472">Membrane</keyword>
<keyword evidence="11" id="KW-0186">Copper</keyword>
<dbReference type="GO" id="GO:0042773">
    <property type="term" value="P:ATP synthesis coupled electron transport"/>
    <property type="evidence" value="ECO:0007669"/>
    <property type="project" value="TreeGrafter"/>
</dbReference>
<keyword evidence="10 17" id="KW-1133">Transmembrane helix</keyword>
<protein>
    <recommendedName>
        <fullName evidence="3">cytochrome-c oxidase</fullName>
        <ecNumber evidence="3">7.1.1.9</ecNumber>
    </recommendedName>
    <alternativeName>
        <fullName evidence="14">Cytochrome aa3 subunit 2</fullName>
    </alternativeName>
</protein>
<feature type="transmembrane region" description="Helical" evidence="17">
    <location>
        <begin position="148"/>
        <end position="166"/>
    </location>
</feature>
<evidence type="ECO:0000256" key="8">
    <source>
        <dbReference type="ARBA" id="ARBA00022967"/>
    </source>
</evidence>
<keyword evidence="5" id="KW-0679">Respiratory chain</keyword>
<sequence length="341" mass="37634">MRDTPRREVIGTPAVIRRFHRGRVAPHTSSHSVFGRCPLRKHADTSARVTRRGLTIAGLAASATLLLSSCANVNSSASSGWLPEGTAGAHVTSETGRITTLWVGTWIAGLAVGALVWGLAIWCMVAYRRKKDDPELPPQLRYNVPIELLYTVVPVLMIAVLFYYTARDEAALMDVSTKPDYTINVVGKQWSWDFNYVDDNVYSSGVHSELNPNGGVTGTPQPVLYLPVNKRVEFVLNARDVIHSFWVPAFLVKLDMIPGKTNRLQITPTQVGEFQGKCAELCGAYHSQMLFKVKIVSQEDFDAEMAKLKSLGQEGQLPNTLNREPLETKDLKMVPTPTGSK</sequence>
<evidence type="ECO:0000256" key="12">
    <source>
        <dbReference type="ARBA" id="ARBA00023136"/>
    </source>
</evidence>
<dbReference type="GO" id="GO:0005507">
    <property type="term" value="F:copper ion binding"/>
    <property type="evidence" value="ECO:0007669"/>
    <property type="project" value="InterPro"/>
</dbReference>
<evidence type="ECO:0000256" key="4">
    <source>
        <dbReference type="ARBA" id="ARBA00022448"/>
    </source>
</evidence>
<evidence type="ECO:0000256" key="16">
    <source>
        <dbReference type="SAM" id="MobiDB-lite"/>
    </source>
</evidence>
<dbReference type="InterPro" id="IPR008972">
    <property type="entry name" value="Cupredoxin"/>
</dbReference>
<comment type="caution">
    <text evidence="19">The sequence shown here is derived from an EMBL/GenBank/DDBJ whole genome shotgun (WGS) entry which is preliminary data.</text>
</comment>
<dbReference type="SUPFAM" id="SSF49503">
    <property type="entry name" value="Cupredoxins"/>
    <property type="match status" value="1"/>
</dbReference>